<dbReference type="InterPro" id="IPR008969">
    <property type="entry name" value="CarboxyPept-like_regulatory"/>
</dbReference>
<sequence length="131" mass="13407">MTQLFRALALAIGAGLVGGCGSSTGDVDQLTGRVTIGGQPAKDVTVVAIGTDRTEASALTGPNGEYALTKPPRGALRFRVTALVPPPPAGVQAPPPPPGTVSVPAKYAKPDNELAFTFDGGHQTYDLELKR</sequence>
<name>A0A2Z3H4L8_9BACT</name>
<dbReference type="KEGG" id="gog:C1280_05625"/>
<dbReference type="SUPFAM" id="SSF49464">
    <property type="entry name" value="Carboxypeptidase regulatory domain-like"/>
    <property type="match status" value="1"/>
</dbReference>
<evidence type="ECO:0000313" key="2">
    <source>
        <dbReference type="Proteomes" id="UP000245802"/>
    </source>
</evidence>
<dbReference type="OrthoDB" id="299473at2"/>
<organism evidence="1 2">
    <name type="scientific">Gemmata obscuriglobus</name>
    <dbReference type="NCBI Taxonomy" id="114"/>
    <lineage>
        <taxon>Bacteria</taxon>
        <taxon>Pseudomonadati</taxon>
        <taxon>Planctomycetota</taxon>
        <taxon>Planctomycetia</taxon>
        <taxon>Gemmatales</taxon>
        <taxon>Gemmataceae</taxon>
        <taxon>Gemmata</taxon>
    </lineage>
</organism>
<protein>
    <recommendedName>
        <fullName evidence="3">Carboxypeptidase regulatory-like domain-containing protein</fullName>
    </recommendedName>
</protein>
<dbReference type="Proteomes" id="UP000245802">
    <property type="component" value="Chromosome"/>
</dbReference>
<evidence type="ECO:0000313" key="1">
    <source>
        <dbReference type="EMBL" id="AWM36554.1"/>
    </source>
</evidence>
<dbReference type="EMBL" id="CP025958">
    <property type="protein sequence ID" value="AWM36554.1"/>
    <property type="molecule type" value="Genomic_DNA"/>
</dbReference>
<reference evidence="1 2" key="1">
    <citation type="submission" date="2018-01" db="EMBL/GenBank/DDBJ databases">
        <title>G. obscuriglobus.</title>
        <authorList>
            <person name="Franke J."/>
            <person name="Blomberg W."/>
            <person name="Selmecki A."/>
        </authorList>
    </citation>
    <scope>NUCLEOTIDE SEQUENCE [LARGE SCALE GENOMIC DNA]</scope>
    <source>
        <strain evidence="1 2">DSM 5831</strain>
    </source>
</reference>
<dbReference type="AlphaFoldDB" id="A0A2Z3H4L8"/>
<dbReference type="PROSITE" id="PS51257">
    <property type="entry name" value="PROKAR_LIPOPROTEIN"/>
    <property type="match status" value="1"/>
</dbReference>
<keyword evidence="2" id="KW-1185">Reference proteome</keyword>
<evidence type="ECO:0008006" key="3">
    <source>
        <dbReference type="Google" id="ProtNLM"/>
    </source>
</evidence>
<dbReference type="RefSeq" id="WP_010049548.1">
    <property type="nucleotide sequence ID" value="NZ_CP025958.1"/>
</dbReference>
<accession>A0A2Z3H4L8</accession>
<gene>
    <name evidence="1" type="ORF">C1280_05625</name>
</gene>
<proteinExistence type="predicted"/>